<evidence type="ECO:0000256" key="2">
    <source>
        <dbReference type="ARBA" id="ARBA00022598"/>
    </source>
</evidence>
<dbReference type="GO" id="GO:0046872">
    <property type="term" value="F:metal ion binding"/>
    <property type="evidence" value="ECO:0007669"/>
    <property type="project" value="UniProtKB-KW"/>
</dbReference>
<dbReference type="Gene3D" id="3.40.50.20">
    <property type="match status" value="1"/>
</dbReference>
<keyword evidence="4" id="KW-0547">Nucleotide-binding</keyword>
<dbReference type="GO" id="GO:0005737">
    <property type="term" value="C:cytoplasm"/>
    <property type="evidence" value="ECO:0007669"/>
    <property type="project" value="TreeGrafter"/>
</dbReference>
<evidence type="ECO:0000256" key="5">
    <source>
        <dbReference type="ARBA" id="ARBA00022840"/>
    </source>
</evidence>
<organism evidence="9">
    <name type="scientific">Melampsora larici-populina (strain 98AG31 / pathotype 3-4-7)</name>
    <name type="common">Poplar leaf rust fungus</name>
    <dbReference type="NCBI Taxonomy" id="747676"/>
    <lineage>
        <taxon>Eukaryota</taxon>
        <taxon>Fungi</taxon>
        <taxon>Dikarya</taxon>
        <taxon>Basidiomycota</taxon>
        <taxon>Pucciniomycotina</taxon>
        <taxon>Pucciniomycetes</taxon>
        <taxon>Pucciniales</taxon>
        <taxon>Melampsoraceae</taxon>
        <taxon>Melampsora</taxon>
    </lineage>
</organism>
<keyword evidence="2" id="KW-0436">Ligase</keyword>
<dbReference type="PANTHER" id="PTHR11405">
    <property type="entry name" value="CARBAMOYLTRANSFERASE FAMILY MEMBER"/>
    <property type="match status" value="1"/>
</dbReference>
<dbReference type="FunFam" id="3.40.50.20:FF:000001">
    <property type="entry name" value="Carbamoyl-phosphate synthase large chain"/>
    <property type="match status" value="1"/>
</dbReference>
<keyword evidence="9" id="KW-1185">Reference proteome</keyword>
<evidence type="ECO:0000256" key="4">
    <source>
        <dbReference type="ARBA" id="ARBA00022741"/>
    </source>
</evidence>
<accession>F4RFR1</accession>
<dbReference type="PANTHER" id="PTHR11405:SF53">
    <property type="entry name" value="CARBAMOYL-PHOSPHATE SYNTHASE [AMMONIA], MITOCHONDRIAL"/>
    <property type="match status" value="1"/>
</dbReference>
<dbReference type="EMBL" id="GL883099">
    <property type="protein sequence ID" value="EGG08853.1"/>
    <property type="molecule type" value="Genomic_DNA"/>
</dbReference>
<dbReference type="InterPro" id="IPR058047">
    <property type="entry name" value="CPSase_preATP-grasp"/>
</dbReference>
<dbReference type="SUPFAM" id="SSF52440">
    <property type="entry name" value="PreATP-grasp domain"/>
    <property type="match status" value="1"/>
</dbReference>
<evidence type="ECO:0000256" key="6">
    <source>
        <dbReference type="ARBA" id="ARBA00047359"/>
    </source>
</evidence>
<name>F4RFR1_MELLP</name>
<dbReference type="eggNOG" id="KOG0370">
    <property type="taxonomic scope" value="Eukaryota"/>
</dbReference>
<dbReference type="OrthoDB" id="2671538at2759"/>
<dbReference type="GO" id="GO:0005524">
    <property type="term" value="F:ATP binding"/>
    <property type="evidence" value="ECO:0007669"/>
    <property type="project" value="UniProtKB-KW"/>
</dbReference>
<dbReference type="GeneID" id="18922376"/>
<evidence type="ECO:0000313" key="8">
    <source>
        <dbReference type="EMBL" id="EGG08853.1"/>
    </source>
</evidence>
<dbReference type="GO" id="GO:0004087">
    <property type="term" value="F:carbamoyl-phosphate synthase (ammonia) activity"/>
    <property type="evidence" value="ECO:0007669"/>
    <property type="project" value="UniProtKB-EC"/>
</dbReference>
<evidence type="ECO:0000256" key="3">
    <source>
        <dbReference type="ARBA" id="ARBA00022723"/>
    </source>
</evidence>
<gene>
    <name evidence="8" type="ORF">MELLADRAFT_104736</name>
</gene>
<dbReference type="InterPro" id="IPR016185">
    <property type="entry name" value="PreATP-grasp_dom_sf"/>
</dbReference>
<dbReference type="Pfam" id="PF25596">
    <property type="entry name" value="CPSase_L_D1"/>
    <property type="match status" value="1"/>
</dbReference>
<evidence type="ECO:0000256" key="1">
    <source>
        <dbReference type="ARBA" id="ARBA00005077"/>
    </source>
</evidence>
<feature type="domain" description="Carbamoyl-phosphate synthetase large subunit oligomerisation" evidence="7">
    <location>
        <begin position="1"/>
        <end position="53"/>
    </location>
</feature>
<dbReference type="KEGG" id="mlr:MELLADRAFT_104736"/>
<comment type="catalytic activity">
    <reaction evidence="6">
        <text>hydrogencarbonate + NH4(+) + 2 ATP = carbamoyl phosphate + 2 ADP + phosphate + 2 H(+)</text>
        <dbReference type="Rhea" id="RHEA:18029"/>
        <dbReference type="ChEBI" id="CHEBI:15378"/>
        <dbReference type="ChEBI" id="CHEBI:17544"/>
        <dbReference type="ChEBI" id="CHEBI:28938"/>
        <dbReference type="ChEBI" id="CHEBI:30616"/>
        <dbReference type="ChEBI" id="CHEBI:43474"/>
        <dbReference type="ChEBI" id="CHEBI:58228"/>
        <dbReference type="ChEBI" id="CHEBI:456216"/>
        <dbReference type="EC" id="6.3.4.16"/>
    </reaction>
</comment>
<protein>
    <recommendedName>
        <fullName evidence="7">Carbamoyl-phosphate synthetase large subunit oligomerisation domain-containing protein</fullName>
    </recommendedName>
</protein>
<dbReference type="Gene3D" id="1.10.1030.10">
    <property type="entry name" value="Carbamoyl-phosphate synthetase, large subunit oligomerisation domain"/>
    <property type="match status" value="1"/>
</dbReference>
<dbReference type="GO" id="GO:0004088">
    <property type="term" value="F:carbamoyl-phosphate synthase (glutamine-hydrolyzing) activity"/>
    <property type="evidence" value="ECO:0007669"/>
    <property type="project" value="TreeGrafter"/>
</dbReference>
<keyword evidence="3" id="KW-0479">Metal-binding</keyword>
<dbReference type="SUPFAM" id="SSF56059">
    <property type="entry name" value="Glutathione synthetase ATP-binding domain-like"/>
    <property type="match status" value="1"/>
</dbReference>
<dbReference type="RefSeq" id="XP_007407827.1">
    <property type="nucleotide sequence ID" value="XM_007407765.1"/>
</dbReference>
<reference evidence="9" key="1">
    <citation type="journal article" date="2011" name="Proc. Natl. Acad. Sci. U.S.A.">
        <title>Obligate biotrophy features unraveled by the genomic analysis of rust fungi.</title>
        <authorList>
            <person name="Duplessis S."/>
            <person name="Cuomo C.A."/>
            <person name="Lin Y.-C."/>
            <person name="Aerts A."/>
            <person name="Tisserant E."/>
            <person name="Veneault-Fourrey C."/>
            <person name="Joly D.L."/>
            <person name="Hacquard S."/>
            <person name="Amselem J."/>
            <person name="Cantarel B.L."/>
            <person name="Chiu R."/>
            <person name="Coutinho P.M."/>
            <person name="Feau N."/>
            <person name="Field M."/>
            <person name="Frey P."/>
            <person name="Gelhaye E."/>
            <person name="Goldberg J."/>
            <person name="Grabherr M.G."/>
            <person name="Kodira C.D."/>
            <person name="Kohler A."/>
            <person name="Kuees U."/>
            <person name="Lindquist E.A."/>
            <person name="Lucas S.M."/>
            <person name="Mago R."/>
            <person name="Mauceli E."/>
            <person name="Morin E."/>
            <person name="Murat C."/>
            <person name="Pangilinan J.L."/>
            <person name="Park R."/>
            <person name="Pearson M."/>
            <person name="Quesneville H."/>
            <person name="Rouhier N."/>
            <person name="Sakthikumar S."/>
            <person name="Salamov A.A."/>
            <person name="Schmutz J."/>
            <person name="Selles B."/>
            <person name="Shapiro H."/>
            <person name="Tanguay P."/>
            <person name="Tuskan G.A."/>
            <person name="Henrissat B."/>
            <person name="Van de Peer Y."/>
            <person name="Rouze P."/>
            <person name="Ellis J.G."/>
            <person name="Dodds P.N."/>
            <person name="Schein J.E."/>
            <person name="Zhong S."/>
            <person name="Hamelin R.C."/>
            <person name="Grigoriev I.V."/>
            <person name="Szabo L.J."/>
            <person name="Martin F."/>
        </authorList>
    </citation>
    <scope>NUCLEOTIDE SEQUENCE [LARGE SCALE GENOMIC DNA]</scope>
    <source>
        <strain evidence="9">98AG31 / pathotype 3-4-7</strain>
    </source>
</reference>
<proteinExistence type="predicted"/>
<dbReference type="STRING" id="747676.F4RFR1"/>
<evidence type="ECO:0000313" key="9">
    <source>
        <dbReference type="Proteomes" id="UP000001072"/>
    </source>
</evidence>
<dbReference type="VEuPathDB" id="FungiDB:MELLADRAFT_104736"/>
<sequence>MRSAKKLGFSDCQIATLVLTSELEGEVGTKRKSLGITPFQHHPAHTNYLYTTYHATEHDLEFDENGTMVLGTGVYRIGSSVEFDWCTVTCVRKVREMGKKTVMIKYNQETVSTDFDEADQLYFFEIVMDIYELELAQGVITLNQAGIDQQEWVEVSWLSSPDPTYVLSGAAMNVVWDRSTLEHSLTAAAEVSSEHPFVLTKFIAGAQEIDVDGVAHEGKLLVHAVFEHVENAGVHSGDATSVLLPFSLEVQDMSRLKEIA</sequence>
<keyword evidence="5" id="KW-0067">ATP-binding</keyword>
<dbReference type="AlphaFoldDB" id="F4RFR1"/>
<dbReference type="Gene3D" id="3.30.470.20">
    <property type="entry name" value="ATP-grasp fold, B domain"/>
    <property type="match status" value="1"/>
</dbReference>
<dbReference type="InParanoid" id="F4RFR1"/>
<comment type="pathway">
    <text evidence="1">Amino-acid biosynthesis; L-arginine biosynthesis; carbamoyl phosphate from bicarbonate: step 1/1.</text>
</comment>
<dbReference type="Proteomes" id="UP000001072">
    <property type="component" value="Unassembled WGS sequence"/>
</dbReference>
<dbReference type="SUPFAM" id="SSF48108">
    <property type="entry name" value="Carbamoyl phosphate synthetase, large subunit connection domain"/>
    <property type="match status" value="1"/>
</dbReference>
<dbReference type="HOGENOM" id="CLU_1069899_0_0_1"/>
<dbReference type="SMART" id="SM01096">
    <property type="entry name" value="CPSase_L_D3"/>
    <property type="match status" value="1"/>
</dbReference>
<evidence type="ECO:0000259" key="7">
    <source>
        <dbReference type="SMART" id="SM01096"/>
    </source>
</evidence>
<dbReference type="InterPro" id="IPR036897">
    <property type="entry name" value="CarbamoylP_synth_lsu_oligo_sf"/>
</dbReference>
<dbReference type="InterPro" id="IPR005480">
    <property type="entry name" value="CPSase_lsu_oligo"/>
</dbReference>